<name>A0ABV8SBK5_9BACL</name>
<feature type="binding site" evidence="8">
    <location>
        <position position="282"/>
    </location>
    <ligand>
        <name>Mn(2+)</name>
        <dbReference type="ChEBI" id="CHEBI:29035"/>
        <label>1</label>
    </ligand>
</feature>
<evidence type="ECO:0000256" key="4">
    <source>
        <dbReference type="ARBA" id="ARBA00022438"/>
    </source>
</evidence>
<comment type="caution">
    <text evidence="10">The sequence shown here is derived from an EMBL/GenBank/DDBJ whole genome shotgun (WGS) entry which is preliminary data.</text>
</comment>
<organism evidence="10 11">
    <name type="scientific">Cohnella boryungensis</name>
    <dbReference type="NCBI Taxonomy" id="768479"/>
    <lineage>
        <taxon>Bacteria</taxon>
        <taxon>Bacillati</taxon>
        <taxon>Bacillota</taxon>
        <taxon>Bacilli</taxon>
        <taxon>Bacillales</taxon>
        <taxon>Paenibacillaceae</taxon>
        <taxon>Cohnella</taxon>
    </lineage>
</organism>
<sequence>MRWKDWPLTWETIAWADVESPQASDMVIVMAERQALREDGELLLHPELDKEIRERYVRGQFTGEPGEAVVIPGLGLIPEKYALYVGSEAAKHSPRKMREAAAGMGQTLIDYQIVRASARLSAKWLEGAGDENCENASSAFMEGLLLGLYRRNSASAQGRVAAKLNAIEFRLGDESALENWSKGLRRGYAAANAVCYARELTNEPANLLTPARLAEEAVALAERYDMTCQVYDEKEAERAGMGGLLAVGGGSANPPRMIVLRHQGSPDAKETLGLVGKGVTFDTGGISLKKAEGMEEMISDMGGAAAVLGAMRAIGEFGLAANVVAVIPAAENMPSGSAFKPGDVIRTSSGLTVEVLNTDAEGRIVLADGLTTAIRHGATKLIDVATLTGAVMHALGDWTTGAFTNDETMLQRFRQASDQAGEYVWPLPTYPEYRKLLRSDVADLKNHGGSWAGAIAGALFIGAFAEERPWIHLDIGGTAWMWSDRGMESKGGTGVMVRSLIEYIRRDWDISG</sequence>
<keyword evidence="6 8" id="KW-0378">Hydrolase</keyword>
<dbReference type="EMBL" id="JBHSED010000035">
    <property type="protein sequence ID" value="MFC4304946.1"/>
    <property type="molecule type" value="Genomic_DNA"/>
</dbReference>
<dbReference type="InterPro" id="IPR023042">
    <property type="entry name" value="Peptidase_M17_leu_NH2_pept"/>
</dbReference>
<comment type="catalytic activity">
    <reaction evidence="2 8">
        <text>Release of an N-terminal amino acid, preferentially leucine, but not glutamic or aspartic acids.</text>
        <dbReference type="EC" id="3.4.11.10"/>
    </reaction>
</comment>
<dbReference type="PANTHER" id="PTHR11963:SF23">
    <property type="entry name" value="CYTOSOL AMINOPEPTIDASE"/>
    <property type="match status" value="1"/>
</dbReference>
<dbReference type="EC" id="3.4.11.10" evidence="8"/>
<dbReference type="Gene3D" id="3.40.220.10">
    <property type="entry name" value="Leucine Aminopeptidase, subunit E, domain 1"/>
    <property type="match status" value="1"/>
</dbReference>
<dbReference type="SUPFAM" id="SSF53187">
    <property type="entry name" value="Zn-dependent exopeptidases"/>
    <property type="match status" value="1"/>
</dbReference>
<feature type="binding site" evidence="8">
    <location>
        <position position="361"/>
    </location>
    <ligand>
        <name>Mn(2+)</name>
        <dbReference type="ChEBI" id="CHEBI:29035"/>
        <label>2</label>
    </ligand>
</feature>
<feature type="active site" evidence="8">
    <location>
        <position position="289"/>
    </location>
</feature>
<evidence type="ECO:0000256" key="1">
    <source>
        <dbReference type="ARBA" id="ARBA00000135"/>
    </source>
</evidence>
<feature type="active site" evidence="8">
    <location>
        <position position="363"/>
    </location>
</feature>
<dbReference type="GO" id="GO:0004177">
    <property type="term" value="F:aminopeptidase activity"/>
    <property type="evidence" value="ECO:0007669"/>
    <property type="project" value="UniProtKB-KW"/>
</dbReference>
<evidence type="ECO:0000256" key="5">
    <source>
        <dbReference type="ARBA" id="ARBA00022670"/>
    </source>
</evidence>
<feature type="binding site" evidence="8">
    <location>
        <position position="277"/>
    </location>
    <ligand>
        <name>Mn(2+)</name>
        <dbReference type="ChEBI" id="CHEBI:29035"/>
        <label>2</label>
    </ligand>
</feature>
<dbReference type="InterPro" id="IPR011356">
    <property type="entry name" value="Leucine_aapep/pepB"/>
</dbReference>
<keyword evidence="5 8" id="KW-0645">Protease</keyword>
<feature type="binding site" evidence="8">
    <location>
        <position position="282"/>
    </location>
    <ligand>
        <name>Mn(2+)</name>
        <dbReference type="ChEBI" id="CHEBI:29035"/>
        <label>2</label>
    </ligand>
</feature>
<keyword evidence="8" id="KW-0963">Cytoplasm</keyword>
<evidence type="ECO:0000313" key="11">
    <source>
        <dbReference type="Proteomes" id="UP001595755"/>
    </source>
</evidence>
<feature type="binding site" evidence="8">
    <location>
        <position position="300"/>
    </location>
    <ligand>
        <name>Mn(2+)</name>
        <dbReference type="ChEBI" id="CHEBI:29035"/>
        <label>2</label>
    </ligand>
</feature>
<reference evidence="11" key="1">
    <citation type="journal article" date="2019" name="Int. J. Syst. Evol. Microbiol.">
        <title>The Global Catalogue of Microorganisms (GCM) 10K type strain sequencing project: providing services to taxonomists for standard genome sequencing and annotation.</title>
        <authorList>
            <consortium name="The Broad Institute Genomics Platform"/>
            <consortium name="The Broad Institute Genome Sequencing Center for Infectious Disease"/>
            <person name="Wu L."/>
            <person name="Ma J."/>
        </authorList>
    </citation>
    <scope>NUCLEOTIDE SEQUENCE [LARGE SCALE GENOMIC DNA]</scope>
    <source>
        <strain evidence="11">CGMCC 4.1641</strain>
    </source>
</reference>
<dbReference type="HAMAP" id="MF_00181">
    <property type="entry name" value="Cytosol_peptidase_M17"/>
    <property type="match status" value="1"/>
</dbReference>
<evidence type="ECO:0000256" key="2">
    <source>
        <dbReference type="ARBA" id="ARBA00000967"/>
    </source>
</evidence>
<evidence type="ECO:0000313" key="10">
    <source>
        <dbReference type="EMBL" id="MFC4304946.1"/>
    </source>
</evidence>
<dbReference type="PRINTS" id="PR00481">
    <property type="entry name" value="LAMNOPPTDASE"/>
</dbReference>
<gene>
    <name evidence="8" type="primary">pepA</name>
    <name evidence="10" type="ORF">ACFO1S_16060</name>
</gene>
<evidence type="ECO:0000256" key="3">
    <source>
        <dbReference type="ARBA" id="ARBA00009528"/>
    </source>
</evidence>
<keyword evidence="4 8" id="KW-0031">Aminopeptidase</keyword>
<evidence type="ECO:0000259" key="9">
    <source>
        <dbReference type="PROSITE" id="PS00631"/>
    </source>
</evidence>
<comment type="cofactor">
    <cofactor evidence="8">
        <name>Mn(2+)</name>
        <dbReference type="ChEBI" id="CHEBI:29035"/>
    </cofactor>
    <text evidence="8">Binds 2 manganese ions per subunit.</text>
</comment>
<dbReference type="InterPro" id="IPR000819">
    <property type="entry name" value="Peptidase_M17_C"/>
</dbReference>
<dbReference type="CDD" id="cd00433">
    <property type="entry name" value="Peptidase_M17"/>
    <property type="match status" value="1"/>
</dbReference>
<dbReference type="Pfam" id="PF00883">
    <property type="entry name" value="Peptidase_M17"/>
    <property type="match status" value="1"/>
</dbReference>
<dbReference type="Proteomes" id="UP001595755">
    <property type="component" value="Unassembled WGS sequence"/>
</dbReference>
<dbReference type="Gene3D" id="3.40.630.10">
    <property type="entry name" value="Zn peptidases"/>
    <property type="match status" value="1"/>
</dbReference>
<evidence type="ECO:0000256" key="6">
    <source>
        <dbReference type="ARBA" id="ARBA00022801"/>
    </source>
</evidence>
<dbReference type="EC" id="3.4.11.1" evidence="8"/>
<evidence type="ECO:0000256" key="8">
    <source>
        <dbReference type="HAMAP-Rule" id="MF_00181"/>
    </source>
</evidence>
<dbReference type="Pfam" id="PF02789">
    <property type="entry name" value="Peptidase_M17_N"/>
    <property type="match status" value="1"/>
</dbReference>
<dbReference type="PROSITE" id="PS00631">
    <property type="entry name" value="CYTOSOL_AP"/>
    <property type="match status" value="1"/>
</dbReference>
<protein>
    <recommendedName>
        <fullName evidence="8">Probable cytosol aminopeptidase</fullName>
        <ecNumber evidence="8">3.4.11.1</ecNumber>
    </recommendedName>
    <alternativeName>
        <fullName evidence="8">Leucine aminopeptidase</fullName>
        <shortName evidence="8">LAP</shortName>
        <ecNumber evidence="8">3.4.11.10</ecNumber>
    </alternativeName>
    <alternativeName>
        <fullName evidence="8">Leucyl aminopeptidase</fullName>
    </alternativeName>
</protein>
<feature type="binding site" evidence="8">
    <location>
        <position position="361"/>
    </location>
    <ligand>
        <name>Mn(2+)</name>
        <dbReference type="ChEBI" id="CHEBI:29035"/>
        <label>1</label>
    </ligand>
</feature>
<dbReference type="SUPFAM" id="SSF52949">
    <property type="entry name" value="Macro domain-like"/>
    <property type="match status" value="1"/>
</dbReference>
<dbReference type="InterPro" id="IPR008283">
    <property type="entry name" value="Peptidase_M17_N"/>
</dbReference>
<comment type="catalytic activity">
    <reaction evidence="1 8">
        <text>Release of an N-terminal amino acid, Xaa-|-Yaa-, in which Xaa is preferably Leu, but may be other amino acids including Pro although not Arg or Lys, and Yaa may be Pro. Amino acid amides and methyl esters are also readily hydrolyzed, but rates on arylamides are exceedingly low.</text>
        <dbReference type="EC" id="3.4.11.1"/>
    </reaction>
</comment>
<comment type="similarity">
    <text evidence="3 8">Belongs to the peptidase M17 family.</text>
</comment>
<feature type="binding site" evidence="8">
    <location>
        <position position="359"/>
    </location>
    <ligand>
        <name>Mn(2+)</name>
        <dbReference type="ChEBI" id="CHEBI:29035"/>
        <label>1</label>
    </ligand>
</feature>
<dbReference type="PANTHER" id="PTHR11963">
    <property type="entry name" value="LEUCINE AMINOPEPTIDASE-RELATED"/>
    <property type="match status" value="1"/>
</dbReference>
<dbReference type="InterPro" id="IPR043472">
    <property type="entry name" value="Macro_dom-like"/>
</dbReference>
<keyword evidence="11" id="KW-1185">Reference proteome</keyword>
<comment type="subcellular location">
    <subcellularLocation>
        <location evidence="8">Cytoplasm</location>
    </subcellularLocation>
</comment>
<feature type="domain" description="Cytosol aminopeptidase" evidence="9">
    <location>
        <begin position="357"/>
        <end position="364"/>
    </location>
</feature>
<keyword evidence="8" id="KW-0464">Manganese</keyword>
<proteinExistence type="inferred from homology"/>
<dbReference type="NCBIfam" id="NF002073">
    <property type="entry name" value="PRK00913.1-2"/>
    <property type="match status" value="1"/>
</dbReference>
<accession>A0ABV8SBK5</accession>
<keyword evidence="8" id="KW-0479">Metal-binding</keyword>
<comment type="function">
    <text evidence="7 8">Presumably involved in the processing and regular turnover of intracellular proteins. Catalyzes the removal of unsubstituted N-terminal amino acids from various peptides.</text>
</comment>
<evidence type="ECO:0000256" key="7">
    <source>
        <dbReference type="ARBA" id="ARBA00049972"/>
    </source>
</evidence>